<dbReference type="PANTHER" id="PTHR11040">
    <property type="entry name" value="ZINC/IRON TRANSPORTER"/>
    <property type="match status" value="1"/>
</dbReference>
<comment type="caution">
    <text evidence="10">The sequence shown here is derived from an EMBL/GenBank/DDBJ whole genome shotgun (WGS) entry which is preliminary data.</text>
</comment>
<evidence type="ECO:0000256" key="9">
    <source>
        <dbReference type="SAM" id="SignalP"/>
    </source>
</evidence>
<evidence type="ECO:0000256" key="8">
    <source>
        <dbReference type="RuleBase" id="RU362088"/>
    </source>
</evidence>
<keyword evidence="9" id="KW-0732">Signal</keyword>
<evidence type="ECO:0000313" key="11">
    <source>
        <dbReference type="Proteomes" id="UP000242180"/>
    </source>
</evidence>
<evidence type="ECO:0000256" key="3">
    <source>
        <dbReference type="ARBA" id="ARBA00022448"/>
    </source>
</evidence>
<dbReference type="InterPro" id="IPR003689">
    <property type="entry name" value="ZIP"/>
</dbReference>
<feature type="transmembrane region" description="Helical" evidence="8">
    <location>
        <begin position="351"/>
        <end position="370"/>
    </location>
</feature>
<feature type="transmembrane region" description="Helical" evidence="8">
    <location>
        <begin position="309"/>
        <end position="331"/>
    </location>
</feature>
<evidence type="ECO:0000256" key="6">
    <source>
        <dbReference type="ARBA" id="ARBA00023065"/>
    </source>
</evidence>
<keyword evidence="6 8" id="KW-0406">Ion transport</keyword>
<dbReference type="InterPro" id="IPR004698">
    <property type="entry name" value="Zn/Fe_permease_fun/pln"/>
</dbReference>
<evidence type="ECO:0000256" key="7">
    <source>
        <dbReference type="ARBA" id="ARBA00023136"/>
    </source>
</evidence>
<feature type="transmembrane region" description="Helical" evidence="8">
    <location>
        <begin position="218"/>
        <end position="237"/>
    </location>
</feature>
<keyword evidence="3 8" id="KW-0813">Transport</keyword>
<name>A0A1X2H5C8_SYNRA</name>
<dbReference type="OrthoDB" id="448280at2759"/>
<dbReference type="GO" id="GO:0005385">
    <property type="term" value="F:zinc ion transmembrane transporter activity"/>
    <property type="evidence" value="ECO:0007669"/>
    <property type="project" value="InterPro"/>
</dbReference>
<proteinExistence type="inferred from homology"/>
<dbReference type="OMA" id="IFFACKH"/>
<feature type="transmembrane region" description="Helical" evidence="8">
    <location>
        <begin position="78"/>
        <end position="99"/>
    </location>
</feature>
<gene>
    <name evidence="10" type="ORF">BCR43DRAFT_497234</name>
</gene>
<comment type="similarity">
    <text evidence="2 8">Belongs to the ZIP transporter (TC 2.A.5) family.</text>
</comment>
<dbReference type="InParanoid" id="A0A1X2H5C8"/>
<evidence type="ECO:0000256" key="4">
    <source>
        <dbReference type="ARBA" id="ARBA00022692"/>
    </source>
</evidence>
<dbReference type="GO" id="GO:0005886">
    <property type="term" value="C:plasma membrane"/>
    <property type="evidence" value="ECO:0007669"/>
    <property type="project" value="TreeGrafter"/>
</dbReference>
<dbReference type="AlphaFoldDB" id="A0A1X2H5C8"/>
<evidence type="ECO:0000313" key="10">
    <source>
        <dbReference type="EMBL" id="ORY93609.1"/>
    </source>
</evidence>
<evidence type="ECO:0000256" key="2">
    <source>
        <dbReference type="ARBA" id="ARBA00006939"/>
    </source>
</evidence>
<feature type="transmembrane region" description="Helical" evidence="8">
    <location>
        <begin position="243"/>
        <end position="263"/>
    </location>
</feature>
<feature type="transmembrane region" description="Helical" evidence="8">
    <location>
        <begin position="121"/>
        <end position="141"/>
    </location>
</feature>
<protein>
    <submittedName>
        <fullName evidence="10">Zinc/iron permease</fullName>
    </submittedName>
</protein>
<sequence length="371" mass="40143">MHSLRLLGLAFLLSSFSLTIYADADDATNCSASAQALSSYNLSWHVGSIFIMMGVSFLGIVIPVATKFVSWFAVSPRLITCGKSFGVGVILATAFIHMLPPAFEKLTSPCLGHPWHEGYDAFPALFAMLAVLVMHLIEYFATTYLESHHGHAPALHSHHHPDLPVHHHHHLDNGSDTTVNEPALNETLYVHGHEAAKEGYQPADDVSINDTRRWLSTVLLELGILAHSVIIGITLGVSAQGEFTGLLIALCFHQFFEGFALGARIAEVNLINLRSAIGMSAFFMLTTPLGTAIGVGISSTYNPQSSAALLAQGIFDSLSAGILIYVSLVNLLASEMIYDERFKKMRKSTKITSFVCMYAGAAVMAIIGLWA</sequence>
<organism evidence="10 11">
    <name type="scientific">Syncephalastrum racemosum</name>
    <name type="common">Filamentous fungus</name>
    <dbReference type="NCBI Taxonomy" id="13706"/>
    <lineage>
        <taxon>Eukaryota</taxon>
        <taxon>Fungi</taxon>
        <taxon>Fungi incertae sedis</taxon>
        <taxon>Mucoromycota</taxon>
        <taxon>Mucoromycotina</taxon>
        <taxon>Mucoromycetes</taxon>
        <taxon>Mucorales</taxon>
        <taxon>Syncephalastraceae</taxon>
        <taxon>Syncephalastrum</taxon>
    </lineage>
</organism>
<keyword evidence="11" id="KW-1185">Reference proteome</keyword>
<feature type="chain" id="PRO_5010876998" evidence="9">
    <location>
        <begin position="25"/>
        <end position="371"/>
    </location>
</feature>
<evidence type="ECO:0000256" key="5">
    <source>
        <dbReference type="ARBA" id="ARBA00022989"/>
    </source>
</evidence>
<dbReference type="PANTHER" id="PTHR11040:SF44">
    <property type="entry name" value="PROTEIN ZNTC-RELATED"/>
    <property type="match status" value="1"/>
</dbReference>
<accession>A0A1X2H5C8</accession>
<dbReference type="Proteomes" id="UP000242180">
    <property type="component" value="Unassembled WGS sequence"/>
</dbReference>
<dbReference type="NCBIfam" id="TIGR00820">
    <property type="entry name" value="zip"/>
    <property type="match status" value="1"/>
</dbReference>
<comment type="subcellular location">
    <subcellularLocation>
        <location evidence="1 8">Membrane</location>
        <topology evidence="1 8">Multi-pass membrane protein</topology>
    </subcellularLocation>
</comment>
<reference evidence="10 11" key="1">
    <citation type="submission" date="2016-07" db="EMBL/GenBank/DDBJ databases">
        <title>Pervasive Adenine N6-methylation of Active Genes in Fungi.</title>
        <authorList>
            <consortium name="DOE Joint Genome Institute"/>
            <person name="Mondo S.J."/>
            <person name="Dannebaum R.O."/>
            <person name="Kuo R.C."/>
            <person name="Labutti K."/>
            <person name="Haridas S."/>
            <person name="Kuo A."/>
            <person name="Salamov A."/>
            <person name="Ahrendt S.R."/>
            <person name="Lipzen A."/>
            <person name="Sullivan W."/>
            <person name="Andreopoulos W.B."/>
            <person name="Clum A."/>
            <person name="Lindquist E."/>
            <person name="Daum C."/>
            <person name="Ramamoorthy G.K."/>
            <person name="Gryganskyi A."/>
            <person name="Culley D."/>
            <person name="Magnuson J.K."/>
            <person name="James T.Y."/>
            <person name="O'Malley M.A."/>
            <person name="Stajich J.E."/>
            <person name="Spatafora J.W."/>
            <person name="Visel A."/>
            <person name="Grigoriev I.V."/>
        </authorList>
    </citation>
    <scope>NUCLEOTIDE SEQUENCE [LARGE SCALE GENOMIC DNA]</scope>
    <source>
        <strain evidence="10 11">NRRL 2496</strain>
    </source>
</reference>
<feature type="transmembrane region" description="Helical" evidence="8">
    <location>
        <begin position="275"/>
        <end position="297"/>
    </location>
</feature>
<keyword evidence="7 8" id="KW-0472">Membrane</keyword>
<dbReference type="EMBL" id="MCGN01000009">
    <property type="protein sequence ID" value="ORY93609.1"/>
    <property type="molecule type" value="Genomic_DNA"/>
</dbReference>
<keyword evidence="5 8" id="KW-1133">Transmembrane helix</keyword>
<evidence type="ECO:0000256" key="1">
    <source>
        <dbReference type="ARBA" id="ARBA00004141"/>
    </source>
</evidence>
<dbReference type="Pfam" id="PF02535">
    <property type="entry name" value="Zip"/>
    <property type="match status" value="1"/>
</dbReference>
<feature type="transmembrane region" description="Helical" evidence="8">
    <location>
        <begin position="46"/>
        <end position="66"/>
    </location>
</feature>
<dbReference type="STRING" id="13706.A0A1X2H5C8"/>
<feature type="signal peptide" evidence="9">
    <location>
        <begin position="1"/>
        <end position="24"/>
    </location>
</feature>
<keyword evidence="4 8" id="KW-0812">Transmembrane</keyword>
<dbReference type="FunCoup" id="A0A1X2H5C8">
    <property type="interactions" value="295"/>
</dbReference>